<dbReference type="EMBL" id="JAAKFY010000011">
    <property type="protein sequence ID" value="KAF3849773.1"/>
    <property type="molecule type" value="Genomic_DNA"/>
</dbReference>
<protein>
    <submittedName>
        <fullName evidence="1">Uncharacterized protein</fullName>
    </submittedName>
</protein>
<evidence type="ECO:0000313" key="2">
    <source>
        <dbReference type="Proteomes" id="UP000518266"/>
    </source>
</evidence>
<evidence type="ECO:0000313" key="1">
    <source>
        <dbReference type="EMBL" id="KAF3849773.1"/>
    </source>
</evidence>
<dbReference type="Proteomes" id="UP000518266">
    <property type="component" value="Unassembled WGS sequence"/>
</dbReference>
<keyword evidence="2" id="KW-1185">Reference proteome</keyword>
<organism evidence="1 2">
    <name type="scientific">Dissostichus mawsoni</name>
    <name type="common">Antarctic cod</name>
    <dbReference type="NCBI Taxonomy" id="36200"/>
    <lineage>
        <taxon>Eukaryota</taxon>
        <taxon>Metazoa</taxon>
        <taxon>Chordata</taxon>
        <taxon>Craniata</taxon>
        <taxon>Vertebrata</taxon>
        <taxon>Euteleostomi</taxon>
        <taxon>Actinopterygii</taxon>
        <taxon>Neopterygii</taxon>
        <taxon>Teleostei</taxon>
        <taxon>Neoteleostei</taxon>
        <taxon>Acanthomorphata</taxon>
        <taxon>Eupercaria</taxon>
        <taxon>Perciformes</taxon>
        <taxon>Notothenioidei</taxon>
        <taxon>Nototheniidae</taxon>
        <taxon>Dissostichus</taxon>
    </lineage>
</organism>
<comment type="caution">
    <text evidence="1">The sequence shown here is derived from an EMBL/GenBank/DDBJ whole genome shotgun (WGS) entry which is preliminary data.</text>
</comment>
<dbReference type="AlphaFoldDB" id="A0A7J5YKR9"/>
<reference evidence="1 2" key="1">
    <citation type="submission" date="2020-03" db="EMBL/GenBank/DDBJ databases">
        <title>Dissostichus mawsoni Genome sequencing and assembly.</title>
        <authorList>
            <person name="Park H."/>
        </authorList>
    </citation>
    <scope>NUCLEOTIDE SEQUENCE [LARGE SCALE GENOMIC DNA]</scope>
    <source>
        <strain evidence="1">DM0001</strain>
        <tissue evidence="1">Muscle</tissue>
    </source>
</reference>
<accession>A0A7J5YKR9</accession>
<proteinExistence type="predicted"/>
<sequence length="397" mass="45147">METENSNLTHPLQINQLKEGIMELKCKHKLQEIHQTNKWKQRTTCGSCVLTVQEKSSQHSFNNSKKLGLEFHVGFGAKQNIRVDNLRDAHLLEVAKFALAMNSSKQDFIMEILEHNFNFGLQSEYQRNIFTLEIMNRVRMLENSKDAIKFSNEICVLPILPGMGNLKLQNIFHRGVDIYPFCHEIGLKLNVNNHQPNKKLDINKLTNGSVAEVTNFAEKLCGTFEQICLDILTHNFDFHLQSGDPDLARSIVARIHATVEQRNLTRYVKPFKGPKNLGKEPLWGKLKLTNNLNTDGCSAGSSHTAITNQEVGSSAVEHKNELDLKLESIDFNVGSGEKLNLDPKSLTKGIMVELNTFATALISDQKHFVTEILEYNFPLDLKNELYRGAYKEQLWKT</sequence>
<gene>
    <name evidence="1" type="ORF">F7725_019492</name>
</gene>
<name>A0A7J5YKR9_DISMA</name>
<dbReference type="OrthoDB" id="8962670at2759"/>